<evidence type="ECO:0000313" key="5">
    <source>
        <dbReference type="EMBL" id="SHJ10041.1"/>
    </source>
</evidence>
<keyword evidence="2" id="KW-0547">Nucleotide-binding</keyword>
<dbReference type="PROSITE" id="PS50893">
    <property type="entry name" value="ABC_TRANSPORTER_2"/>
    <property type="match status" value="1"/>
</dbReference>
<gene>
    <name evidence="5" type="ORF">SAMN02745216_01028</name>
</gene>
<keyword evidence="6" id="KW-1185">Reference proteome</keyword>
<dbReference type="Gene3D" id="3.40.50.300">
    <property type="entry name" value="P-loop containing nucleotide triphosphate hydrolases"/>
    <property type="match status" value="1"/>
</dbReference>
<dbReference type="GO" id="GO:0016887">
    <property type="term" value="F:ATP hydrolysis activity"/>
    <property type="evidence" value="ECO:0007669"/>
    <property type="project" value="InterPro"/>
</dbReference>
<evidence type="ECO:0000313" key="6">
    <source>
        <dbReference type="Proteomes" id="UP000183994"/>
    </source>
</evidence>
<dbReference type="InterPro" id="IPR027417">
    <property type="entry name" value="P-loop_NTPase"/>
</dbReference>
<dbReference type="OrthoDB" id="9809450at2"/>
<accession>A0A1M6GJF6</accession>
<keyword evidence="1" id="KW-0813">Transport</keyword>
<dbReference type="Proteomes" id="UP000183994">
    <property type="component" value="Unassembled WGS sequence"/>
</dbReference>
<evidence type="ECO:0000256" key="3">
    <source>
        <dbReference type="ARBA" id="ARBA00022840"/>
    </source>
</evidence>
<dbReference type="GO" id="GO:0005524">
    <property type="term" value="F:ATP binding"/>
    <property type="evidence" value="ECO:0007669"/>
    <property type="project" value="UniProtKB-KW"/>
</dbReference>
<feature type="domain" description="ABC transporter" evidence="4">
    <location>
        <begin position="2"/>
        <end position="232"/>
    </location>
</feature>
<dbReference type="SMART" id="SM00382">
    <property type="entry name" value="AAA"/>
    <property type="match status" value="1"/>
</dbReference>
<dbReference type="CDD" id="cd03230">
    <property type="entry name" value="ABC_DR_subfamily_A"/>
    <property type="match status" value="1"/>
</dbReference>
<dbReference type="InterPro" id="IPR003439">
    <property type="entry name" value="ABC_transporter-like_ATP-bd"/>
</dbReference>
<dbReference type="InterPro" id="IPR017871">
    <property type="entry name" value="ABC_transporter-like_CS"/>
</dbReference>
<sequence>MIELSGLTKRYGRIMAVDNLSLKVEEGEVFGFIGPNGAGKTTTIRMMGGLIAPTSGSVVINGVDMLKEPEKGKQSIGFIPDRPYLYGKLTGMEFLRFTADLYGMSNNGFFDKAENILRTFSLWDWAGELIDSYSHGMRQRLIMSAALIHDPKVLIVDEPMVGLDPRAIRLVKDMIKRLAREGMTVFVSTHTLEVAQDICHRVGVIHKGKVIATGTTKDLVEQAKVDREDLEAVFLRLTEEAS</sequence>
<dbReference type="Pfam" id="PF00005">
    <property type="entry name" value="ABC_tran"/>
    <property type="match status" value="1"/>
</dbReference>
<dbReference type="InterPro" id="IPR003593">
    <property type="entry name" value="AAA+_ATPase"/>
</dbReference>
<dbReference type="SUPFAM" id="SSF52540">
    <property type="entry name" value="P-loop containing nucleoside triphosphate hydrolases"/>
    <property type="match status" value="1"/>
</dbReference>
<dbReference type="PROSITE" id="PS00211">
    <property type="entry name" value="ABC_TRANSPORTER_1"/>
    <property type="match status" value="1"/>
</dbReference>
<dbReference type="RefSeq" id="WP_073473641.1">
    <property type="nucleotide sequence ID" value="NZ_FQZU01000004.1"/>
</dbReference>
<organism evidence="5 6">
    <name type="scientific">Desulfatibacillum alkenivorans DSM 16219</name>
    <dbReference type="NCBI Taxonomy" id="1121393"/>
    <lineage>
        <taxon>Bacteria</taxon>
        <taxon>Pseudomonadati</taxon>
        <taxon>Thermodesulfobacteriota</taxon>
        <taxon>Desulfobacteria</taxon>
        <taxon>Desulfobacterales</taxon>
        <taxon>Desulfatibacillaceae</taxon>
        <taxon>Desulfatibacillum</taxon>
    </lineage>
</organism>
<dbReference type="EMBL" id="FQZU01000004">
    <property type="protein sequence ID" value="SHJ10041.1"/>
    <property type="molecule type" value="Genomic_DNA"/>
</dbReference>
<keyword evidence="3 5" id="KW-0067">ATP-binding</keyword>
<dbReference type="PANTHER" id="PTHR42939:SF1">
    <property type="entry name" value="ABC TRANSPORTER ATP-BINDING PROTEIN ALBC-RELATED"/>
    <property type="match status" value="1"/>
</dbReference>
<proteinExistence type="predicted"/>
<name>A0A1M6GJF6_9BACT</name>
<dbReference type="AlphaFoldDB" id="A0A1M6GJF6"/>
<evidence type="ECO:0000256" key="1">
    <source>
        <dbReference type="ARBA" id="ARBA00022448"/>
    </source>
</evidence>
<reference evidence="6" key="1">
    <citation type="submission" date="2016-11" db="EMBL/GenBank/DDBJ databases">
        <authorList>
            <person name="Varghese N."/>
            <person name="Submissions S."/>
        </authorList>
    </citation>
    <scope>NUCLEOTIDE SEQUENCE [LARGE SCALE GENOMIC DNA]</scope>
    <source>
        <strain evidence="6">DSM 16219</strain>
    </source>
</reference>
<dbReference type="PANTHER" id="PTHR42939">
    <property type="entry name" value="ABC TRANSPORTER ATP-BINDING PROTEIN ALBC-RELATED"/>
    <property type="match status" value="1"/>
</dbReference>
<dbReference type="InterPro" id="IPR051782">
    <property type="entry name" value="ABC_Transporter_VariousFunc"/>
</dbReference>
<protein>
    <submittedName>
        <fullName evidence="5">ABC-2 type transport system ATP-binding protein</fullName>
    </submittedName>
</protein>
<evidence type="ECO:0000259" key="4">
    <source>
        <dbReference type="PROSITE" id="PS50893"/>
    </source>
</evidence>
<evidence type="ECO:0000256" key="2">
    <source>
        <dbReference type="ARBA" id="ARBA00022741"/>
    </source>
</evidence>
<dbReference type="STRING" id="1121393.SAMN02745216_01028"/>